<keyword evidence="2" id="KW-1185">Reference proteome</keyword>
<evidence type="ECO:0000313" key="1">
    <source>
        <dbReference type="EMBL" id="MCZ4279618.1"/>
    </source>
</evidence>
<evidence type="ECO:0000313" key="2">
    <source>
        <dbReference type="Proteomes" id="UP001069802"/>
    </source>
</evidence>
<dbReference type="EMBL" id="JAPWGY010000001">
    <property type="protein sequence ID" value="MCZ4279618.1"/>
    <property type="molecule type" value="Genomic_DNA"/>
</dbReference>
<proteinExistence type="predicted"/>
<dbReference type="RefSeq" id="WP_269421818.1">
    <property type="nucleotide sequence ID" value="NZ_JAPWGY010000001.1"/>
</dbReference>
<sequence>MDKIQARAVRELDLIIYEVMAELTLQDMLDLHQQMRLGKKSKNLIWDISRGGMNNFSYDDFHRVLDDTRTSLSYRAGGYSVLVSHREIDQLVLKMYKGFAETNPDWPITYHISPNQEVALNWLRERLTSDLPHS</sequence>
<dbReference type="Proteomes" id="UP001069802">
    <property type="component" value="Unassembled WGS sequence"/>
</dbReference>
<protein>
    <recommendedName>
        <fullName evidence="3">STAS/SEC14 domain-containing protein</fullName>
    </recommendedName>
</protein>
<evidence type="ECO:0008006" key="3">
    <source>
        <dbReference type="Google" id="ProtNLM"/>
    </source>
</evidence>
<reference evidence="1" key="1">
    <citation type="submission" date="2022-12" db="EMBL/GenBank/DDBJ databases">
        <title>Bacterial isolates from different developmental stages of Nematostella vectensis.</title>
        <authorList>
            <person name="Fraune S."/>
        </authorList>
    </citation>
    <scope>NUCLEOTIDE SEQUENCE</scope>
    <source>
        <strain evidence="1">G21630-S1</strain>
    </source>
</reference>
<gene>
    <name evidence="1" type="ORF">O4H49_02435</name>
</gene>
<name>A0ABT4LEU1_9PROT</name>
<accession>A0ABT4LEU1</accession>
<organism evidence="1 2">
    <name type="scientific">Kiloniella laminariae</name>
    <dbReference type="NCBI Taxonomy" id="454162"/>
    <lineage>
        <taxon>Bacteria</taxon>
        <taxon>Pseudomonadati</taxon>
        <taxon>Pseudomonadota</taxon>
        <taxon>Alphaproteobacteria</taxon>
        <taxon>Rhodospirillales</taxon>
        <taxon>Kiloniellaceae</taxon>
        <taxon>Kiloniella</taxon>
    </lineage>
</organism>
<comment type="caution">
    <text evidence="1">The sequence shown here is derived from an EMBL/GenBank/DDBJ whole genome shotgun (WGS) entry which is preliminary data.</text>
</comment>